<evidence type="ECO:0000259" key="8">
    <source>
        <dbReference type="SMART" id="SM00134"/>
    </source>
</evidence>
<dbReference type="PANTHER" id="PTHR20914">
    <property type="entry name" value="LY6/PLAUR DOMAIN-CONTAINING PROTEIN 8"/>
    <property type="match status" value="1"/>
</dbReference>
<feature type="domain" description="UPAR/Ly6" evidence="8">
    <location>
        <begin position="50"/>
        <end position="137"/>
    </location>
</feature>
<keyword evidence="3" id="KW-1003">Cell membrane</keyword>
<feature type="domain" description="UPAR/Ly6" evidence="8">
    <location>
        <begin position="209"/>
        <end position="297"/>
    </location>
</feature>
<keyword evidence="6" id="KW-0472">Membrane</keyword>
<evidence type="ECO:0000256" key="7">
    <source>
        <dbReference type="ARBA" id="ARBA00023180"/>
    </source>
</evidence>
<proteinExistence type="predicted"/>
<comment type="caution">
    <text evidence="9">The sequence shown here is derived from an EMBL/GenBank/DDBJ whole genome shotgun (WGS) entry which is preliminary data.</text>
</comment>
<evidence type="ECO:0000256" key="5">
    <source>
        <dbReference type="ARBA" id="ARBA00022729"/>
    </source>
</evidence>
<keyword evidence="7" id="KW-0325">Glycoprotein</keyword>
<evidence type="ECO:0000256" key="1">
    <source>
        <dbReference type="ARBA" id="ARBA00004236"/>
    </source>
</evidence>
<dbReference type="Gene3D" id="2.10.60.10">
    <property type="entry name" value="CD59"/>
    <property type="match status" value="4"/>
</dbReference>
<evidence type="ECO:0000313" key="10">
    <source>
        <dbReference type="Proteomes" id="UP001274896"/>
    </source>
</evidence>
<dbReference type="Pfam" id="PF00087">
    <property type="entry name" value="Toxin_TOLIP"/>
    <property type="match status" value="1"/>
</dbReference>
<comment type="subcellular location">
    <subcellularLocation>
        <location evidence="1">Cell membrane</location>
    </subcellularLocation>
    <subcellularLocation>
        <location evidence="2">Secreted</location>
    </subcellularLocation>
</comment>
<organism evidence="9 10">
    <name type="scientific">Hemibagrus guttatus</name>
    <dbReference type="NCBI Taxonomy" id="175788"/>
    <lineage>
        <taxon>Eukaryota</taxon>
        <taxon>Metazoa</taxon>
        <taxon>Chordata</taxon>
        <taxon>Craniata</taxon>
        <taxon>Vertebrata</taxon>
        <taxon>Euteleostomi</taxon>
        <taxon>Actinopterygii</taxon>
        <taxon>Neopterygii</taxon>
        <taxon>Teleostei</taxon>
        <taxon>Ostariophysi</taxon>
        <taxon>Siluriformes</taxon>
        <taxon>Bagridae</taxon>
        <taxon>Hemibagrus</taxon>
    </lineage>
</organism>
<keyword evidence="5" id="KW-0732">Signal</keyword>
<keyword evidence="10" id="KW-1185">Reference proteome</keyword>
<dbReference type="AlphaFoldDB" id="A0AAE0UVC5"/>
<keyword evidence="4" id="KW-0964">Secreted</keyword>
<dbReference type="InterPro" id="IPR045860">
    <property type="entry name" value="Snake_toxin-like_sf"/>
</dbReference>
<dbReference type="Proteomes" id="UP001274896">
    <property type="component" value="Unassembled WGS sequence"/>
</dbReference>
<feature type="domain" description="UPAR/Ly6" evidence="8">
    <location>
        <begin position="301"/>
        <end position="379"/>
    </location>
</feature>
<protein>
    <recommendedName>
        <fullName evidence="8">UPAR/Ly6 domain-containing protein</fullName>
    </recommendedName>
</protein>
<dbReference type="EMBL" id="JAUCMX010000017">
    <property type="protein sequence ID" value="KAK3519164.1"/>
    <property type="molecule type" value="Genomic_DNA"/>
</dbReference>
<dbReference type="PANTHER" id="PTHR20914:SF9">
    <property type="entry name" value="COILED, ISOFORM A"/>
    <property type="match status" value="1"/>
</dbReference>
<dbReference type="GO" id="GO:0005576">
    <property type="term" value="C:extracellular region"/>
    <property type="evidence" value="ECO:0007669"/>
    <property type="project" value="UniProtKB-SubCell"/>
</dbReference>
<dbReference type="InterPro" id="IPR050918">
    <property type="entry name" value="CNF-like_PLA2_Inhibitor"/>
</dbReference>
<dbReference type="Pfam" id="PF00021">
    <property type="entry name" value="UPAR_LY6"/>
    <property type="match status" value="3"/>
</dbReference>
<reference evidence="9" key="1">
    <citation type="submission" date="2023-06" db="EMBL/GenBank/DDBJ databases">
        <title>Male Hemibagrus guttatus genome.</title>
        <authorList>
            <person name="Bian C."/>
        </authorList>
    </citation>
    <scope>NUCLEOTIDE SEQUENCE</scope>
    <source>
        <strain evidence="9">Male_cb2023</strain>
        <tissue evidence="9">Muscle</tissue>
    </source>
</reference>
<dbReference type="GO" id="GO:0005886">
    <property type="term" value="C:plasma membrane"/>
    <property type="evidence" value="ECO:0007669"/>
    <property type="project" value="UniProtKB-SubCell"/>
</dbReference>
<evidence type="ECO:0000256" key="2">
    <source>
        <dbReference type="ARBA" id="ARBA00004613"/>
    </source>
</evidence>
<evidence type="ECO:0000313" key="9">
    <source>
        <dbReference type="EMBL" id="KAK3519164.1"/>
    </source>
</evidence>
<evidence type="ECO:0000256" key="6">
    <source>
        <dbReference type="ARBA" id="ARBA00023136"/>
    </source>
</evidence>
<dbReference type="InterPro" id="IPR035076">
    <property type="entry name" value="Toxin/TOLIP"/>
</dbReference>
<evidence type="ECO:0000256" key="4">
    <source>
        <dbReference type="ARBA" id="ARBA00022525"/>
    </source>
</evidence>
<gene>
    <name evidence="9" type="ORF">QTP70_020005</name>
</gene>
<dbReference type="InterPro" id="IPR016054">
    <property type="entry name" value="LY6_UPA_recep-like"/>
</dbReference>
<sequence length="394" mass="42821">MNHHKNWHRIRPDSRLNLDCFTFTSSTTPTMKTQVTLLLTCMLFSRALSLNCQHCISDQCYVSTCYNQCLTMTSTLYTVGSTSPQDVILKLCATKPLCEPWSMNLGQFKMISNAKCCSSDLCNMETLPALHKQVPNGKTCYTCDGDNCLSKMSCEGNEDRCITTSGTHDLRISQNVFSGITSTSTKKTTMTTQISLLLICMLFSKALSLKCHQCVSAFSECNNEEKTCPDQCLTSTTSVYAGVGKMTDVSIKTCGTPAECISGSMNLGVTKVVHSSKCCKTDFCNSETLPALSKQVSNGKKCYTCGSDGCSEIMNCEGNEDRCVSASLQQGSNTVSMKGCMSKSLCGRPDSVSMTGLGTTKMECCEGNLCNGAESFTLNFLLMIVPLLSSILFY</sequence>
<dbReference type="SMART" id="SM00134">
    <property type="entry name" value="LU"/>
    <property type="match status" value="3"/>
</dbReference>
<evidence type="ECO:0000256" key="3">
    <source>
        <dbReference type="ARBA" id="ARBA00022475"/>
    </source>
</evidence>
<name>A0AAE0UVC5_9TELE</name>
<dbReference type="SUPFAM" id="SSF57302">
    <property type="entry name" value="Snake toxin-like"/>
    <property type="match status" value="3"/>
</dbReference>
<accession>A0AAE0UVC5</accession>